<name>A0A0Q3HD49_BRADI</name>
<evidence type="ECO:0000313" key="3">
    <source>
        <dbReference type="EnsemblPlants" id="KQJ86067"/>
    </source>
</evidence>
<keyword evidence="4" id="KW-1185">Reference proteome</keyword>
<dbReference type="Gene3D" id="3.80.10.10">
    <property type="entry name" value="Ribonuclease Inhibitor"/>
    <property type="match status" value="1"/>
</dbReference>
<dbReference type="AlphaFoldDB" id="A0A0Q3HD49"/>
<gene>
    <name evidence="2" type="ORF">BRADI_4g03093v3</name>
</gene>
<dbReference type="InterPro" id="IPR055302">
    <property type="entry name" value="F-box_dom-containing"/>
</dbReference>
<reference evidence="2 3" key="1">
    <citation type="journal article" date="2010" name="Nature">
        <title>Genome sequencing and analysis of the model grass Brachypodium distachyon.</title>
        <authorList>
            <consortium name="International Brachypodium Initiative"/>
        </authorList>
    </citation>
    <scope>NUCLEOTIDE SEQUENCE [LARGE SCALE GENOMIC DNA]</scope>
    <source>
        <strain evidence="2 3">Bd21</strain>
    </source>
</reference>
<organism evidence="2">
    <name type="scientific">Brachypodium distachyon</name>
    <name type="common">Purple false brome</name>
    <name type="synonym">Trachynia distachya</name>
    <dbReference type="NCBI Taxonomy" id="15368"/>
    <lineage>
        <taxon>Eukaryota</taxon>
        <taxon>Viridiplantae</taxon>
        <taxon>Streptophyta</taxon>
        <taxon>Embryophyta</taxon>
        <taxon>Tracheophyta</taxon>
        <taxon>Spermatophyta</taxon>
        <taxon>Magnoliopsida</taxon>
        <taxon>Liliopsida</taxon>
        <taxon>Poales</taxon>
        <taxon>Poaceae</taxon>
        <taxon>BOP clade</taxon>
        <taxon>Pooideae</taxon>
        <taxon>Stipodae</taxon>
        <taxon>Brachypodieae</taxon>
        <taxon>Brachypodium</taxon>
    </lineage>
</organism>
<dbReference type="OrthoDB" id="1939276at2759"/>
<dbReference type="InterPro" id="IPR036047">
    <property type="entry name" value="F-box-like_dom_sf"/>
</dbReference>
<dbReference type="InterPro" id="IPR053781">
    <property type="entry name" value="F-box_AtFBL13-like"/>
</dbReference>
<protein>
    <recommendedName>
        <fullName evidence="1">F-box/LRR-repeat protein 15/At3g58940/PEG3-like LRR domain-containing protein</fullName>
    </recommendedName>
</protein>
<accession>A0A0Q3HD49</accession>
<dbReference type="InterPro" id="IPR032675">
    <property type="entry name" value="LRR_dom_sf"/>
</dbReference>
<dbReference type="Gramene" id="KQJ86067">
    <property type="protein sequence ID" value="KQJ86067"/>
    <property type="gene ID" value="BRADI_4g03093v3"/>
</dbReference>
<evidence type="ECO:0000313" key="2">
    <source>
        <dbReference type="EMBL" id="KQJ86067.2"/>
    </source>
</evidence>
<proteinExistence type="predicted"/>
<reference evidence="3" key="3">
    <citation type="submission" date="2018-08" db="UniProtKB">
        <authorList>
            <consortium name="EnsemblPlants"/>
        </authorList>
    </citation>
    <scope>IDENTIFICATION</scope>
    <source>
        <strain evidence="3">cv. Bd21</strain>
    </source>
</reference>
<evidence type="ECO:0000259" key="1">
    <source>
        <dbReference type="Pfam" id="PF24758"/>
    </source>
</evidence>
<feature type="domain" description="F-box/LRR-repeat protein 15/At3g58940/PEG3-like LRR" evidence="1">
    <location>
        <begin position="126"/>
        <end position="258"/>
    </location>
</feature>
<dbReference type="ExpressionAtlas" id="A0A0Q3HD49">
    <property type="expression patterns" value="baseline"/>
</dbReference>
<dbReference type="SUPFAM" id="SSF52047">
    <property type="entry name" value="RNI-like"/>
    <property type="match status" value="1"/>
</dbReference>
<evidence type="ECO:0000313" key="4">
    <source>
        <dbReference type="Proteomes" id="UP000008810"/>
    </source>
</evidence>
<dbReference type="InterPro" id="IPR055411">
    <property type="entry name" value="LRR_FXL15/At3g58940/PEG3-like"/>
</dbReference>
<dbReference type="EnsemblPlants" id="KQJ86067">
    <property type="protein sequence ID" value="KQJ86067"/>
    <property type="gene ID" value="BRADI_4g03093v3"/>
</dbReference>
<sequence>MAMEIGSCRLIPKRRRLAPASRSAGVRRYVGVDRLSDLPDGILGDIVSLLPIDDGVRTQILASRWRHIWRSSAPLNIDCGALVARSRGHGDADELRGLVSRILSSHRGTVRRFRVPAHFVDQAATIDAWLQSAALDNLQELDLWYSHDYLHLPLPRCGVSRFSTTLRVATIKQCNLPDSTVQGLQFPLLKQLELRHVLVSECSLNRMIASCPALVCLTIKRCFGFRCVRINSSLESICVVVGRPRPIISAPKLETLVCRSSGNFDSTVLIQGLHIDSLTTVVRTVQVLAIDMHPLNLDILINLMRCFPCLERLYIKPCGSEKKCVAS</sequence>
<dbReference type="PANTHER" id="PTHR32141">
    <property type="match status" value="1"/>
</dbReference>
<dbReference type="SUPFAM" id="SSF81383">
    <property type="entry name" value="F-box domain"/>
    <property type="match status" value="1"/>
</dbReference>
<dbReference type="STRING" id="15368.A0A0Q3HD49"/>
<dbReference type="EMBL" id="CM000883">
    <property type="protein sequence ID" value="KQJ86067.2"/>
    <property type="molecule type" value="Genomic_DNA"/>
</dbReference>
<dbReference type="CDD" id="cd22160">
    <property type="entry name" value="F-box_AtFBL13-like"/>
    <property type="match status" value="1"/>
</dbReference>
<reference evidence="2" key="2">
    <citation type="submission" date="2017-06" db="EMBL/GenBank/DDBJ databases">
        <title>WGS assembly of Brachypodium distachyon.</title>
        <authorList>
            <consortium name="The International Brachypodium Initiative"/>
            <person name="Lucas S."/>
            <person name="Harmon-Smith M."/>
            <person name="Lail K."/>
            <person name="Tice H."/>
            <person name="Grimwood J."/>
            <person name="Bruce D."/>
            <person name="Barry K."/>
            <person name="Shu S."/>
            <person name="Lindquist E."/>
            <person name="Wang M."/>
            <person name="Pitluck S."/>
            <person name="Vogel J.P."/>
            <person name="Garvin D.F."/>
            <person name="Mockler T.C."/>
            <person name="Schmutz J."/>
            <person name="Rokhsar D."/>
            <person name="Bevan M.W."/>
        </authorList>
    </citation>
    <scope>NUCLEOTIDE SEQUENCE</scope>
    <source>
        <strain evidence="2">Bd21</strain>
    </source>
</reference>
<dbReference type="PANTHER" id="PTHR32141:SF123">
    <property type="entry name" value="F-BOX DOMAIN-CONTAINING PROTEIN"/>
    <property type="match status" value="1"/>
</dbReference>
<dbReference type="Pfam" id="PF24758">
    <property type="entry name" value="LRR_At5g56370"/>
    <property type="match status" value="1"/>
</dbReference>
<dbReference type="Proteomes" id="UP000008810">
    <property type="component" value="Chromosome 4"/>
</dbReference>
<dbReference type="InParanoid" id="A0A0Q3HD49"/>